<name>A0A098TIZ9_9CYAN</name>
<dbReference type="STRING" id="1497020.DO97_08290"/>
<dbReference type="AlphaFoldDB" id="A0A098TIZ9"/>
<reference evidence="3 4" key="1">
    <citation type="journal article" date="2014" name="Mol. Ecol.">
        <title>Evolution of Synechococcus.</title>
        <authorList>
            <person name="Dvorak P."/>
            <person name="Casamatta D."/>
            <person name="Hasler P."/>
            <person name="Poulickova A."/>
            <person name="Ondrej V."/>
            <person name="Sanges R."/>
        </authorList>
    </citation>
    <scope>NUCLEOTIDE SEQUENCE [LARGE SCALE GENOMIC DNA]</scope>
    <source>
        <strain evidence="3 4">CAUP A 1101</strain>
    </source>
</reference>
<evidence type="ECO:0000313" key="3">
    <source>
        <dbReference type="EMBL" id="KGF72525.1"/>
    </source>
</evidence>
<sequence length="209" mass="23921">MSYYRQHPQAFSPQYLSELEGQILACPYFAVNNLNRDFVGTKGFSVVFRRSHLITVEQHFPYFKPYLNLALQPDCNAFYLNPLLLKAGSRVDPHIDRSLRSYCKTIAPPAMVSVLYVAVPPDLRGGELVLRTHKRQVGSIVPRLNTLLWFQGDLTHSVNPVTSASSRLSLVCEQYSLDDAQLVEIPEFTLESRAIKVKDQGRKYRREYI</sequence>
<comment type="similarity">
    <text evidence="1">Belongs to the iron/ascorbate-dependent oxidoreductase family.</text>
</comment>
<dbReference type="GO" id="GO:0046872">
    <property type="term" value="F:metal ion binding"/>
    <property type="evidence" value="ECO:0007669"/>
    <property type="project" value="UniProtKB-KW"/>
</dbReference>
<dbReference type="EMBL" id="JJML01000025">
    <property type="protein sequence ID" value="KGF72525.1"/>
    <property type="molecule type" value="Genomic_DNA"/>
</dbReference>
<protein>
    <recommendedName>
        <fullName evidence="2">Fe2OG dioxygenase domain-containing protein</fullName>
    </recommendedName>
</protein>
<keyword evidence="1" id="KW-0479">Metal-binding</keyword>
<dbReference type="Gene3D" id="2.60.120.620">
    <property type="entry name" value="q2cbj1_9rhob like domain"/>
    <property type="match status" value="1"/>
</dbReference>
<evidence type="ECO:0000256" key="1">
    <source>
        <dbReference type="RuleBase" id="RU003682"/>
    </source>
</evidence>
<dbReference type="InterPro" id="IPR044862">
    <property type="entry name" value="Pro_4_hyd_alph_FE2OG_OXY"/>
</dbReference>
<dbReference type="RefSeq" id="WP_036533619.1">
    <property type="nucleotide sequence ID" value="NZ_JJML01000025.1"/>
</dbReference>
<evidence type="ECO:0000313" key="4">
    <source>
        <dbReference type="Proteomes" id="UP000030170"/>
    </source>
</evidence>
<proteinExistence type="inferred from homology"/>
<dbReference type="GO" id="GO:0016491">
    <property type="term" value="F:oxidoreductase activity"/>
    <property type="evidence" value="ECO:0007669"/>
    <property type="project" value="UniProtKB-KW"/>
</dbReference>
<dbReference type="Proteomes" id="UP000030170">
    <property type="component" value="Unassembled WGS sequence"/>
</dbReference>
<dbReference type="InterPro" id="IPR005123">
    <property type="entry name" value="Oxoglu/Fe-dep_dioxygenase_dom"/>
</dbReference>
<gene>
    <name evidence="3" type="ORF">DO97_08290</name>
</gene>
<keyword evidence="1" id="KW-0560">Oxidoreductase</keyword>
<dbReference type="Pfam" id="PF13640">
    <property type="entry name" value="2OG-FeII_Oxy_3"/>
    <property type="match status" value="1"/>
</dbReference>
<dbReference type="OrthoDB" id="5502081at2"/>
<keyword evidence="1" id="KW-0408">Iron</keyword>
<evidence type="ECO:0000259" key="2">
    <source>
        <dbReference type="PROSITE" id="PS51471"/>
    </source>
</evidence>
<accession>A0A098TIZ9</accession>
<dbReference type="PROSITE" id="PS51471">
    <property type="entry name" value="FE2OG_OXY"/>
    <property type="match status" value="1"/>
</dbReference>
<comment type="caution">
    <text evidence="3">The sequence shown here is derived from an EMBL/GenBank/DDBJ whole genome shotgun (WGS) entry which is preliminary data.</text>
</comment>
<feature type="domain" description="Fe2OG dioxygenase" evidence="2">
    <location>
        <begin position="62"/>
        <end position="176"/>
    </location>
</feature>
<organism evidence="3 4">
    <name type="scientific">Neosynechococcus sphagnicola sy1</name>
    <dbReference type="NCBI Taxonomy" id="1497020"/>
    <lineage>
        <taxon>Bacteria</taxon>
        <taxon>Bacillati</taxon>
        <taxon>Cyanobacteriota</taxon>
        <taxon>Cyanophyceae</taxon>
        <taxon>Neosynechococcales</taxon>
        <taxon>Neosynechococcaceae</taxon>
        <taxon>Neosynechococcus</taxon>
    </lineage>
</organism>
<keyword evidence="4" id="KW-1185">Reference proteome</keyword>